<evidence type="ECO:0000313" key="1">
    <source>
        <dbReference type="EMBL" id="EFM08510.1"/>
    </source>
</evidence>
<sequence>MIIFIIAFVLLVLMLSMLDGKLKRQLQNDERIIERLDLLIATIREDKSLIRKGESEK</sequence>
<proteinExistence type="predicted"/>
<dbReference type="STRING" id="717606.PaecuDRAFT_4701"/>
<evidence type="ECO:0000313" key="2">
    <source>
        <dbReference type="Proteomes" id="UP000005387"/>
    </source>
</evidence>
<reference evidence="1 2" key="1">
    <citation type="submission" date="2010-07" db="EMBL/GenBank/DDBJ databases">
        <title>The draft genome of Paenibacillus curdlanolyticus YK9.</title>
        <authorList>
            <consortium name="US DOE Joint Genome Institute (JGI-PGF)"/>
            <person name="Lucas S."/>
            <person name="Copeland A."/>
            <person name="Lapidus A."/>
            <person name="Cheng J.-F."/>
            <person name="Bruce D."/>
            <person name="Goodwin L."/>
            <person name="Pitluck S."/>
            <person name="Land M.L."/>
            <person name="Hauser L."/>
            <person name="Chang Y.-J."/>
            <person name="Jeffries C."/>
            <person name="Anderson I.J."/>
            <person name="Johnson E."/>
            <person name="Loganathan U."/>
            <person name="Mulhopadhyay B."/>
            <person name="Kyrpides N."/>
            <person name="Woyke T.J."/>
        </authorList>
    </citation>
    <scope>NUCLEOTIDE SEQUENCE [LARGE SCALE GENOMIC DNA]</scope>
    <source>
        <strain evidence="1 2">YK9</strain>
    </source>
</reference>
<name>E0IGA8_9BACL</name>
<protein>
    <submittedName>
        <fullName evidence="1">Uncharacterized protein</fullName>
    </submittedName>
</protein>
<dbReference type="RefSeq" id="WP_006040679.1">
    <property type="nucleotide sequence ID" value="NZ_AEDD01000016.1"/>
</dbReference>
<dbReference type="AlphaFoldDB" id="E0IGA8"/>
<keyword evidence="2" id="KW-1185">Reference proteome</keyword>
<dbReference type="EMBL" id="AEDD01000016">
    <property type="protein sequence ID" value="EFM08510.1"/>
    <property type="molecule type" value="Genomic_DNA"/>
</dbReference>
<organism evidence="1 2">
    <name type="scientific">Paenibacillus curdlanolyticus YK9</name>
    <dbReference type="NCBI Taxonomy" id="717606"/>
    <lineage>
        <taxon>Bacteria</taxon>
        <taxon>Bacillati</taxon>
        <taxon>Bacillota</taxon>
        <taxon>Bacilli</taxon>
        <taxon>Bacillales</taxon>
        <taxon>Paenibacillaceae</taxon>
        <taxon>Paenibacillus</taxon>
    </lineage>
</organism>
<accession>E0IGA8</accession>
<gene>
    <name evidence="1" type="ORF">PaecuDRAFT_4701</name>
</gene>
<dbReference type="Proteomes" id="UP000005387">
    <property type="component" value="Unassembled WGS sequence"/>
</dbReference>